<keyword evidence="2" id="KW-1185">Reference proteome</keyword>
<name>C3JAV4_POREA</name>
<proteinExistence type="predicted"/>
<evidence type="ECO:0000313" key="1">
    <source>
        <dbReference type="EMBL" id="EEN82654.1"/>
    </source>
</evidence>
<sequence length="78" mass="8576">MRVEGCGLSQCVLFVCGVAPSELKRQRILPYVYGLISGGQLFISEGRSRCTTWWGMLGRAKKDGEAPLSKKNVVLSWG</sequence>
<comment type="caution">
    <text evidence="1">The sequence shown here is derived from an EMBL/GenBank/DDBJ whole genome shotgun (WGS) entry which is preliminary data.</text>
</comment>
<protein>
    <submittedName>
        <fullName evidence="1">Uncharacterized protein</fullName>
    </submittedName>
</protein>
<dbReference type="STRING" id="553175.POREN0001_0346"/>
<dbReference type="EMBL" id="ACNN01000020">
    <property type="protein sequence ID" value="EEN82654.1"/>
    <property type="molecule type" value="Genomic_DNA"/>
</dbReference>
<dbReference type="AlphaFoldDB" id="C3JAV4"/>
<reference evidence="1 2" key="1">
    <citation type="submission" date="2009-04" db="EMBL/GenBank/DDBJ databases">
        <authorList>
            <person name="Sebastian Y."/>
            <person name="Madupu R."/>
            <person name="Durkin A.S."/>
            <person name="Torralba M."/>
            <person name="Methe B."/>
            <person name="Sutton G.G."/>
            <person name="Strausberg R.L."/>
            <person name="Nelson K.E."/>
        </authorList>
    </citation>
    <scope>NUCLEOTIDE SEQUENCE [LARGE SCALE GENOMIC DNA]</scope>
    <source>
        <strain evidence="2">ATCC 35406 / BCRC 14492 / JCM 8526 / NCTC 13058 / HG 370</strain>
    </source>
</reference>
<evidence type="ECO:0000313" key="2">
    <source>
        <dbReference type="Proteomes" id="UP000004295"/>
    </source>
</evidence>
<organism evidence="1 2">
    <name type="scientific">Porphyromonas endodontalis (strain ATCC 35406 / DSM 24491 / JCM 8526 / CCUG 16442 / BCRC 14492 / NCTC 13058 / HG 370)</name>
    <name type="common">Bacteroides endodontalis</name>
    <dbReference type="NCBI Taxonomy" id="553175"/>
    <lineage>
        <taxon>Bacteria</taxon>
        <taxon>Pseudomonadati</taxon>
        <taxon>Bacteroidota</taxon>
        <taxon>Bacteroidia</taxon>
        <taxon>Bacteroidales</taxon>
        <taxon>Porphyromonadaceae</taxon>
        <taxon>Porphyromonas</taxon>
    </lineage>
</organism>
<accession>C3JAV4</accession>
<dbReference type="Proteomes" id="UP000004295">
    <property type="component" value="Unassembled WGS sequence"/>
</dbReference>
<gene>
    <name evidence="1" type="ORF">POREN0001_0346</name>
</gene>